<comment type="caution">
    <text evidence="1">The sequence shown here is derived from an EMBL/GenBank/DDBJ whole genome shotgun (WGS) entry which is preliminary data.</text>
</comment>
<dbReference type="Proteomes" id="UP000789702">
    <property type="component" value="Unassembled WGS sequence"/>
</dbReference>
<feature type="non-terminal residue" evidence="1">
    <location>
        <position position="77"/>
    </location>
</feature>
<protein>
    <submittedName>
        <fullName evidence="1">9937_t:CDS:1</fullName>
    </submittedName>
</protein>
<accession>A0ACA9R340</accession>
<feature type="non-terminal residue" evidence="1">
    <location>
        <position position="1"/>
    </location>
</feature>
<evidence type="ECO:0000313" key="2">
    <source>
        <dbReference type="Proteomes" id="UP000789702"/>
    </source>
</evidence>
<keyword evidence="2" id="KW-1185">Reference proteome</keyword>
<organism evidence="1 2">
    <name type="scientific">Dentiscutata heterogama</name>
    <dbReference type="NCBI Taxonomy" id="1316150"/>
    <lineage>
        <taxon>Eukaryota</taxon>
        <taxon>Fungi</taxon>
        <taxon>Fungi incertae sedis</taxon>
        <taxon>Mucoromycota</taxon>
        <taxon>Glomeromycotina</taxon>
        <taxon>Glomeromycetes</taxon>
        <taxon>Diversisporales</taxon>
        <taxon>Gigasporaceae</taxon>
        <taxon>Dentiscutata</taxon>
    </lineage>
</organism>
<name>A0ACA9R340_9GLOM</name>
<dbReference type="EMBL" id="CAJVPU010058962">
    <property type="protein sequence ID" value="CAG8774528.1"/>
    <property type="molecule type" value="Genomic_DNA"/>
</dbReference>
<evidence type="ECO:0000313" key="1">
    <source>
        <dbReference type="EMBL" id="CAG8774528.1"/>
    </source>
</evidence>
<sequence length="77" mass="8848">DYFFADMLSTQRGESMNSLLKGFIDCKMRLMEFLEAFKSVLDLCEEAEHISVYKKLVYPILLTFPNSIKNQAASCLT</sequence>
<reference evidence="1" key="1">
    <citation type="submission" date="2021-06" db="EMBL/GenBank/DDBJ databases">
        <authorList>
            <person name="Kallberg Y."/>
            <person name="Tangrot J."/>
            <person name="Rosling A."/>
        </authorList>
    </citation>
    <scope>NUCLEOTIDE SEQUENCE</scope>
    <source>
        <strain evidence="1">IL203A</strain>
    </source>
</reference>
<proteinExistence type="predicted"/>
<gene>
    <name evidence="1" type="ORF">DHETER_LOCUS16037</name>
</gene>